<feature type="domain" description="HTH lysR-type" evidence="5">
    <location>
        <begin position="4"/>
        <end position="61"/>
    </location>
</feature>
<evidence type="ECO:0000256" key="4">
    <source>
        <dbReference type="ARBA" id="ARBA00023163"/>
    </source>
</evidence>
<evidence type="ECO:0000313" key="9">
    <source>
        <dbReference type="Proteomes" id="UP000251647"/>
    </source>
</evidence>
<dbReference type="PROSITE" id="PS50931">
    <property type="entry name" value="HTH_LYSR"/>
    <property type="match status" value="1"/>
</dbReference>
<dbReference type="InterPro" id="IPR036390">
    <property type="entry name" value="WH_DNA-bd_sf"/>
</dbReference>
<dbReference type="PANTHER" id="PTHR30118:SF7">
    <property type="entry name" value="TRANSCRIPTIONAL REGULATOR LYSR FAMILY"/>
    <property type="match status" value="1"/>
</dbReference>
<name>A0A2T3QP39_PHODM</name>
<evidence type="ECO:0000313" key="6">
    <source>
        <dbReference type="EMBL" id="PSU16239.1"/>
    </source>
</evidence>
<accession>A0A2T3QP39</accession>
<dbReference type="GO" id="GO:0003677">
    <property type="term" value="F:DNA binding"/>
    <property type="evidence" value="ECO:0007669"/>
    <property type="project" value="UniProtKB-KW"/>
</dbReference>
<dbReference type="EMBL" id="UATL01000001">
    <property type="protein sequence ID" value="SPY28393.1"/>
    <property type="molecule type" value="Genomic_DNA"/>
</dbReference>
<dbReference type="PANTHER" id="PTHR30118">
    <property type="entry name" value="HTH-TYPE TRANSCRIPTIONAL REGULATOR LEUO-RELATED"/>
    <property type="match status" value="1"/>
</dbReference>
<gene>
    <name evidence="7" type="primary">yidZ</name>
    <name evidence="6" type="ORF">CTM90_13055</name>
    <name evidence="7" type="ORF">NCTC11647_01483</name>
</gene>
<dbReference type="CDD" id="cd08417">
    <property type="entry name" value="PBP2_Nitroaromatics_like"/>
    <property type="match status" value="1"/>
</dbReference>
<dbReference type="SUPFAM" id="SSF46785">
    <property type="entry name" value="Winged helix' DNA-binding domain"/>
    <property type="match status" value="1"/>
</dbReference>
<keyword evidence="3" id="KW-0238">DNA-binding</keyword>
<dbReference type="Gene3D" id="3.40.190.10">
    <property type="entry name" value="Periplasmic binding protein-like II"/>
    <property type="match status" value="2"/>
</dbReference>
<dbReference type="AlphaFoldDB" id="A0A2T3QP39"/>
<dbReference type="GO" id="GO:0003700">
    <property type="term" value="F:DNA-binding transcription factor activity"/>
    <property type="evidence" value="ECO:0007669"/>
    <property type="project" value="InterPro"/>
</dbReference>
<dbReference type="InterPro" id="IPR000847">
    <property type="entry name" value="LysR_HTH_N"/>
</dbReference>
<dbReference type="RefSeq" id="WP_005299050.1">
    <property type="nucleotide sequence ID" value="NZ_CP018297.1"/>
</dbReference>
<dbReference type="Pfam" id="PF03466">
    <property type="entry name" value="LysR_substrate"/>
    <property type="match status" value="1"/>
</dbReference>
<dbReference type="SUPFAM" id="SSF53850">
    <property type="entry name" value="Periplasmic binding protein-like II"/>
    <property type="match status" value="1"/>
</dbReference>
<evidence type="ECO:0000256" key="1">
    <source>
        <dbReference type="ARBA" id="ARBA00009437"/>
    </source>
</evidence>
<keyword evidence="2" id="KW-0805">Transcription regulation</keyword>
<dbReference type="InterPro" id="IPR037402">
    <property type="entry name" value="YidZ_PBP2"/>
</dbReference>
<evidence type="ECO:0000256" key="2">
    <source>
        <dbReference type="ARBA" id="ARBA00023015"/>
    </source>
</evidence>
<evidence type="ECO:0000256" key="3">
    <source>
        <dbReference type="ARBA" id="ARBA00023125"/>
    </source>
</evidence>
<dbReference type="InterPro" id="IPR050389">
    <property type="entry name" value="LysR-type_TF"/>
</dbReference>
<protein>
    <submittedName>
        <fullName evidence="7">HTH-type transcriptional regulator yidZ</fullName>
    </submittedName>
    <submittedName>
        <fullName evidence="6">LysR family transcriptional regulator</fullName>
    </submittedName>
</protein>
<sequence length="308" mass="36103">MKNFDVNLLKVLEVLLQEKSVTAAACRLHLSQSAVSKQLAKLRETFHDPLFERAPHGLRPTPKALSLAPNIHQILRQVEQLTRPEDFDPASSRRKFHIDLVETAYTLTYPDFIPKMLEQAPEVSLISRTWNDDSLNQLLRCEIDLGIGIFEWDERSEMHYRTIPNELNYYLLGRDYPVCLMRKDHPSLQEEWNLETFLKYRHIEVSIGGLRRWLLEEVLALQNRHVDIAINMTDFRTAIKLCENSDLLMCYPSYPTHELQETSNLIVRPIPIHLDAGGYVLLWHRHFELDLSHQWLRELIIHGVKKLD</sequence>
<dbReference type="EMBL" id="PYMM01000008">
    <property type="protein sequence ID" value="PSU16239.1"/>
    <property type="molecule type" value="Genomic_DNA"/>
</dbReference>
<dbReference type="OrthoDB" id="8893795at2"/>
<proteinExistence type="inferred from homology"/>
<comment type="similarity">
    <text evidence="1">Belongs to the LysR transcriptional regulatory family.</text>
</comment>
<dbReference type="InterPro" id="IPR005119">
    <property type="entry name" value="LysR_subst-bd"/>
</dbReference>
<dbReference type="Pfam" id="PF00126">
    <property type="entry name" value="HTH_1"/>
    <property type="match status" value="1"/>
</dbReference>
<reference evidence="7 9" key="2">
    <citation type="submission" date="2018-06" db="EMBL/GenBank/DDBJ databases">
        <authorList>
            <consortium name="Pathogen Informatics"/>
            <person name="Doyle S."/>
        </authorList>
    </citation>
    <scope>NUCLEOTIDE SEQUENCE [LARGE SCALE GENOMIC DNA]</scope>
    <source>
        <strain evidence="7 9">NCTC11647</strain>
    </source>
</reference>
<organism evidence="7 9">
    <name type="scientific">Photobacterium damselae</name>
    <dbReference type="NCBI Taxonomy" id="38293"/>
    <lineage>
        <taxon>Bacteria</taxon>
        <taxon>Pseudomonadati</taxon>
        <taxon>Pseudomonadota</taxon>
        <taxon>Gammaproteobacteria</taxon>
        <taxon>Vibrionales</taxon>
        <taxon>Vibrionaceae</taxon>
        <taxon>Photobacterium</taxon>
    </lineage>
</organism>
<dbReference type="InterPro" id="IPR036388">
    <property type="entry name" value="WH-like_DNA-bd_sf"/>
</dbReference>
<reference evidence="6 8" key="1">
    <citation type="submission" date="2018-03" db="EMBL/GenBank/DDBJ databases">
        <title>Whole genome sequencing of Histamine producing bacteria.</title>
        <authorList>
            <person name="Butler K."/>
        </authorList>
    </citation>
    <scope>NUCLEOTIDE SEQUENCE [LARGE SCALE GENOMIC DNA]</scope>
    <source>
        <strain evidence="6 8">BT-6</strain>
    </source>
</reference>
<evidence type="ECO:0000313" key="7">
    <source>
        <dbReference type="EMBL" id="SPY28393.1"/>
    </source>
</evidence>
<evidence type="ECO:0000313" key="8">
    <source>
        <dbReference type="Proteomes" id="UP000241404"/>
    </source>
</evidence>
<keyword evidence="4" id="KW-0804">Transcription</keyword>
<evidence type="ECO:0000259" key="5">
    <source>
        <dbReference type="PROSITE" id="PS50931"/>
    </source>
</evidence>
<dbReference type="Gene3D" id="1.10.10.10">
    <property type="entry name" value="Winged helix-like DNA-binding domain superfamily/Winged helix DNA-binding domain"/>
    <property type="match status" value="1"/>
</dbReference>
<dbReference type="Proteomes" id="UP000251647">
    <property type="component" value="Unassembled WGS sequence"/>
</dbReference>
<dbReference type="PRINTS" id="PR00039">
    <property type="entry name" value="HTHLYSR"/>
</dbReference>
<dbReference type="Proteomes" id="UP000241404">
    <property type="component" value="Unassembled WGS sequence"/>
</dbReference>